<dbReference type="EMBL" id="FN649743">
    <property type="protein sequence ID" value="CBN75607.1"/>
    <property type="molecule type" value="Genomic_DNA"/>
</dbReference>
<feature type="region of interest" description="Disordered" evidence="1">
    <location>
        <begin position="727"/>
        <end position="760"/>
    </location>
</feature>
<reference evidence="2 3" key="1">
    <citation type="journal article" date="2010" name="Nature">
        <title>The Ectocarpus genome and the independent evolution of multicellularity in brown algae.</title>
        <authorList>
            <person name="Cock J.M."/>
            <person name="Sterck L."/>
            <person name="Rouze P."/>
            <person name="Scornet D."/>
            <person name="Allen A.E."/>
            <person name="Amoutzias G."/>
            <person name="Anthouard V."/>
            <person name="Artiguenave F."/>
            <person name="Aury J.M."/>
            <person name="Badger J.H."/>
            <person name="Beszteri B."/>
            <person name="Billiau K."/>
            <person name="Bonnet E."/>
            <person name="Bothwell J.H."/>
            <person name="Bowler C."/>
            <person name="Boyen C."/>
            <person name="Brownlee C."/>
            <person name="Carrano C.J."/>
            <person name="Charrier B."/>
            <person name="Cho G.Y."/>
            <person name="Coelho S.M."/>
            <person name="Collen J."/>
            <person name="Corre E."/>
            <person name="Da Silva C."/>
            <person name="Delage L."/>
            <person name="Delaroque N."/>
            <person name="Dittami S.M."/>
            <person name="Doulbeau S."/>
            <person name="Elias M."/>
            <person name="Farnham G."/>
            <person name="Gachon C.M."/>
            <person name="Gschloessl B."/>
            <person name="Heesch S."/>
            <person name="Jabbari K."/>
            <person name="Jubin C."/>
            <person name="Kawai H."/>
            <person name="Kimura K."/>
            <person name="Kloareg B."/>
            <person name="Kupper F.C."/>
            <person name="Lang D."/>
            <person name="Le Bail A."/>
            <person name="Leblanc C."/>
            <person name="Lerouge P."/>
            <person name="Lohr M."/>
            <person name="Lopez P.J."/>
            <person name="Martens C."/>
            <person name="Maumus F."/>
            <person name="Michel G."/>
            <person name="Miranda-Saavedra D."/>
            <person name="Morales J."/>
            <person name="Moreau H."/>
            <person name="Motomura T."/>
            <person name="Nagasato C."/>
            <person name="Napoli C.A."/>
            <person name="Nelson D.R."/>
            <person name="Nyvall-Collen P."/>
            <person name="Peters A.F."/>
            <person name="Pommier C."/>
            <person name="Potin P."/>
            <person name="Poulain J."/>
            <person name="Quesneville H."/>
            <person name="Read B."/>
            <person name="Rensing S.A."/>
            <person name="Ritter A."/>
            <person name="Rousvoal S."/>
            <person name="Samanta M."/>
            <person name="Samson G."/>
            <person name="Schroeder D.C."/>
            <person name="Segurens B."/>
            <person name="Strittmatter M."/>
            <person name="Tonon T."/>
            <person name="Tregear J.W."/>
            <person name="Valentin K."/>
            <person name="von Dassow P."/>
            <person name="Yamagishi T."/>
            <person name="Van de Peer Y."/>
            <person name="Wincker P."/>
        </authorList>
    </citation>
    <scope>NUCLEOTIDE SEQUENCE [LARGE SCALE GENOMIC DNA]</scope>
    <source>
        <strain evidence="3">Ec32 / CCAP1310/4</strain>
    </source>
</reference>
<accession>D8LFE7</accession>
<dbReference type="SUPFAM" id="SSF50156">
    <property type="entry name" value="PDZ domain-like"/>
    <property type="match status" value="1"/>
</dbReference>
<proteinExistence type="predicted"/>
<evidence type="ECO:0008006" key="4">
    <source>
        <dbReference type="Google" id="ProtNLM"/>
    </source>
</evidence>
<feature type="compositionally biased region" description="Basic and acidic residues" evidence="1">
    <location>
        <begin position="750"/>
        <end position="760"/>
    </location>
</feature>
<name>D8LFE7_ECTSI</name>
<keyword evidence="3" id="KW-1185">Reference proteome</keyword>
<gene>
    <name evidence="2" type="ORF">Esi_0148_0055</name>
</gene>
<evidence type="ECO:0000256" key="1">
    <source>
        <dbReference type="SAM" id="MobiDB-lite"/>
    </source>
</evidence>
<dbReference type="Proteomes" id="UP000002630">
    <property type="component" value="Linkage Group LG18"/>
</dbReference>
<evidence type="ECO:0000313" key="2">
    <source>
        <dbReference type="EMBL" id="CBN75607.1"/>
    </source>
</evidence>
<sequence>MYSPGSDKGGFREEEPSSRVFEGSETPKGTTFPSIGADPENASTLTAGGRNSGVGGWSSFKDNSSAIAGSKGRDDGGGDDWTLTMKLLKEGRSAGTERQRAYSLFEHLDVTCSHRIYAWELARFFPPAIGCTTDNVVEIAFTCNTLGLTVEEDEEGMVVVAGWEEDSAAAEHPSLMIGMRILSIDGWDLPCALTAAASRHGAPGRDGTFKSSLRKCESVLEALSEGDMEDGENALHVLEVAMPAIVVTKSNTWLDMDVSGVAVAVSVPLGVYNTIGAYFTALQEAGRDQHPTELRHFGVKFDPAQPFVMLSAGYAPFRILWRSGEHSTQSCRKLLHCSAEQMVAGRFGNPNSSERKRQQLARRIAKWTQSNQAPQGSITGAEPWAAVVTTPPASDDDIVPADGVEERGVVRDTVSMGGAGKRTRRRRRQPRRQVDYAEEALTERMAHLLSQRDRTKAIKRAQQKAIKAKLAEMMYETHKFEEELGGAGQWGSSKRSVELAKLGLEDCRSGQVGKRPHPEDIHPAFLGYFHQRRSPKGAWDPALRSPVFFGKLSEALTRREAVRGEGNLAALKALMSGASFDRRSSQGEARQEASVGQNNSSPCSTCQAFPLAPATRGKVRQRLREVGTTYDSAGLVHPSCFGLMTIPDDQDSRHQSPVFFGYDLVKKPRSRGGALEDHEKPKREDFVVHRKGKPCPVCLVGKPGVGAGGVASYDLFALATALHSGGTLATPSPPTPPLTQAQAGNGADNEDNHRMTSYDD</sequence>
<dbReference type="InParanoid" id="D8LFE7"/>
<dbReference type="EMBL" id="FN648054">
    <property type="protein sequence ID" value="CBN75607.1"/>
    <property type="molecule type" value="Genomic_DNA"/>
</dbReference>
<organism evidence="2 3">
    <name type="scientific">Ectocarpus siliculosus</name>
    <name type="common">Brown alga</name>
    <name type="synonym">Conferva siliculosa</name>
    <dbReference type="NCBI Taxonomy" id="2880"/>
    <lineage>
        <taxon>Eukaryota</taxon>
        <taxon>Sar</taxon>
        <taxon>Stramenopiles</taxon>
        <taxon>Ochrophyta</taxon>
        <taxon>PX clade</taxon>
        <taxon>Phaeophyceae</taxon>
        <taxon>Ectocarpales</taxon>
        <taxon>Ectocarpaceae</taxon>
        <taxon>Ectocarpus</taxon>
    </lineage>
</organism>
<feature type="region of interest" description="Disordered" evidence="1">
    <location>
        <begin position="1"/>
        <end position="50"/>
    </location>
</feature>
<dbReference type="InterPro" id="IPR036034">
    <property type="entry name" value="PDZ_sf"/>
</dbReference>
<protein>
    <recommendedName>
        <fullName evidence="4">PDZ domain-containing protein</fullName>
    </recommendedName>
</protein>
<dbReference type="AlphaFoldDB" id="D8LFE7"/>
<evidence type="ECO:0000313" key="3">
    <source>
        <dbReference type="Proteomes" id="UP000002630"/>
    </source>
</evidence>